<evidence type="ECO:0000313" key="5">
    <source>
        <dbReference type="Proteomes" id="UP001253439"/>
    </source>
</evidence>
<evidence type="ECO:0000256" key="2">
    <source>
        <dbReference type="ARBA" id="ARBA00022857"/>
    </source>
</evidence>
<dbReference type="Pfam" id="PF05368">
    <property type="entry name" value="NmrA"/>
    <property type="match status" value="1"/>
</dbReference>
<comment type="similarity">
    <text evidence="1">Belongs to the NmrA-type oxidoreductase family.</text>
</comment>
<evidence type="ECO:0000256" key="1">
    <source>
        <dbReference type="ARBA" id="ARBA00006328"/>
    </source>
</evidence>
<keyword evidence="2" id="KW-0521">NADP</keyword>
<dbReference type="InterPro" id="IPR036291">
    <property type="entry name" value="NAD(P)-bd_dom_sf"/>
</dbReference>
<accession>A0AAE4EVX8</accession>
<dbReference type="CDD" id="cd05251">
    <property type="entry name" value="NmrA_like_SDR_a"/>
    <property type="match status" value="1"/>
</dbReference>
<evidence type="ECO:0000259" key="3">
    <source>
        <dbReference type="Pfam" id="PF05368"/>
    </source>
</evidence>
<dbReference type="Proteomes" id="UP001253439">
    <property type="component" value="Unassembled WGS sequence"/>
</dbReference>
<gene>
    <name evidence="4" type="ORF">NDI54_03705</name>
</gene>
<evidence type="ECO:0000313" key="4">
    <source>
        <dbReference type="EMBL" id="MDS0220454.1"/>
    </source>
</evidence>
<dbReference type="InterPro" id="IPR008030">
    <property type="entry name" value="NmrA-like"/>
</dbReference>
<dbReference type="Gene3D" id="3.90.25.10">
    <property type="entry name" value="UDP-galactose 4-epimerase, domain 1"/>
    <property type="match status" value="1"/>
</dbReference>
<proteinExistence type="inferred from homology"/>
<keyword evidence="5" id="KW-1185">Reference proteome</keyword>
<sequence length="292" mass="31465">MRNVLVTGATGTQGGAVVDHLLADSEQWEIYGLTRDATSDGAEALEARGVTVVEGDLTDAERMQDLVEGMDAVYGVTTFMEQGTDVEVEQGVTLAEAAADAGVEHFVYSSVGSADADTGLPHFESKWAVEQRIEELGLPATVVRPVFFMQNFAYMMRDDIMDGRLAMPLHEGVSLAVVDATDIGQAVVAALNDPDAFLGEVVTLAGDDLTLEEFAAAFSEQLSHEVEPVHADIAEYREMAGDELADMFQWFNDVGYDIDIPALAEWGIETTPFEEYLADSKVWQPAASAASN</sequence>
<dbReference type="Gene3D" id="3.40.50.720">
    <property type="entry name" value="NAD(P)-binding Rossmann-like Domain"/>
    <property type="match status" value="1"/>
</dbReference>
<dbReference type="PANTHER" id="PTHR42748">
    <property type="entry name" value="NITROGEN METABOLITE REPRESSION PROTEIN NMRA FAMILY MEMBER"/>
    <property type="match status" value="1"/>
</dbReference>
<dbReference type="RefSeq" id="WP_310895125.1">
    <property type="nucleotide sequence ID" value="NZ_JAMQOM010000001.1"/>
</dbReference>
<reference evidence="4 5" key="1">
    <citation type="submission" date="2022-06" db="EMBL/GenBank/DDBJ databases">
        <title>Haloarcula sp. a new haloarchaeum isolate from saline soil.</title>
        <authorList>
            <person name="Strakova D."/>
            <person name="Galisteo C."/>
            <person name="Sanchez-Porro C."/>
            <person name="Ventosa A."/>
        </authorList>
    </citation>
    <scope>NUCLEOTIDE SEQUENCE [LARGE SCALE GENOMIC DNA]</scope>
    <source>
        <strain evidence="4 5">S1AR25-5A</strain>
    </source>
</reference>
<name>A0AAE4EVX8_9EURY</name>
<dbReference type="AlphaFoldDB" id="A0AAE4EVX8"/>
<feature type="domain" description="NmrA-like" evidence="3">
    <location>
        <begin position="3"/>
        <end position="276"/>
    </location>
</feature>
<dbReference type="PANTHER" id="PTHR42748:SF7">
    <property type="entry name" value="NMRA LIKE REDOX SENSOR 1-RELATED"/>
    <property type="match status" value="1"/>
</dbReference>
<dbReference type="EMBL" id="JAMQOM010000001">
    <property type="protein sequence ID" value="MDS0220454.1"/>
    <property type="molecule type" value="Genomic_DNA"/>
</dbReference>
<comment type="caution">
    <text evidence="4">The sequence shown here is derived from an EMBL/GenBank/DDBJ whole genome shotgun (WGS) entry which is preliminary data.</text>
</comment>
<protein>
    <submittedName>
        <fullName evidence="4">NmrA/HSCARG family protein</fullName>
    </submittedName>
</protein>
<organism evidence="4 5">
    <name type="scientific">Haloarcula terrestris</name>
    <dbReference type="NCBI Taxonomy" id="2950533"/>
    <lineage>
        <taxon>Archaea</taxon>
        <taxon>Methanobacteriati</taxon>
        <taxon>Methanobacteriota</taxon>
        <taxon>Stenosarchaea group</taxon>
        <taxon>Halobacteria</taxon>
        <taxon>Halobacteriales</taxon>
        <taxon>Haloarculaceae</taxon>
        <taxon>Haloarcula</taxon>
    </lineage>
</organism>
<dbReference type="SUPFAM" id="SSF51735">
    <property type="entry name" value="NAD(P)-binding Rossmann-fold domains"/>
    <property type="match status" value="1"/>
</dbReference>
<dbReference type="InterPro" id="IPR051164">
    <property type="entry name" value="NmrA-like_oxidored"/>
</dbReference>